<gene>
    <name evidence="2" type="ORF">SAMN04489712_10474</name>
</gene>
<dbReference type="EMBL" id="FNVO01000004">
    <property type="protein sequence ID" value="SEG24831.1"/>
    <property type="molecule type" value="Genomic_DNA"/>
</dbReference>
<evidence type="ECO:0000313" key="3">
    <source>
        <dbReference type="Proteomes" id="UP000236723"/>
    </source>
</evidence>
<keyword evidence="3" id="KW-1185">Reference proteome</keyword>
<dbReference type="Proteomes" id="UP000236723">
    <property type="component" value="Unassembled WGS sequence"/>
</dbReference>
<name>A0A1H5YL19_9ACTN</name>
<accession>A0A1H5YL19</accession>
<dbReference type="AlphaFoldDB" id="A0A1H5YL19"/>
<reference evidence="3" key="1">
    <citation type="submission" date="2016-10" db="EMBL/GenBank/DDBJ databases">
        <authorList>
            <person name="Varghese N."/>
            <person name="Submissions S."/>
        </authorList>
    </citation>
    <scope>NUCLEOTIDE SEQUENCE [LARGE SCALE GENOMIC DNA]</scope>
    <source>
        <strain evidence="3">DSM 43163</strain>
    </source>
</reference>
<evidence type="ECO:0000256" key="1">
    <source>
        <dbReference type="SAM" id="MobiDB-lite"/>
    </source>
</evidence>
<evidence type="ECO:0000313" key="2">
    <source>
        <dbReference type="EMBL" id="SEG24831.1"/>
    </source>
</evidence>
<dbReference type="RefSeq" id="WP_103937551.1">
    <property type="nucleotide sequence ID" value="NZ_FNVO01000004.1"/>
</dbReference>
<proteinExistence type="predicted"/>
<organism evidence="2 3">
    <name type="scientific">Thermomonospora echinospora</name>
    <dbReference type="NCBI Taxonomy" id="1992"/>
    <lineage>
        <taxon>Bacteria</taxon>
        <taxon>Bacillati</taxon>
        <taxon>Actinomycetota</taxon>
        <taxon>Actinomycetes</taxon>
        <taxon>Streptosporangiales</taxon>
        <taxon>Thermomonosporaceae</taxon>
        <taxon>Thermomonospora</taxon>
    </lineage>
</organism>
<dbReference type="OrthoDB" id="3475804at2"/>
<feature type="region of interest" description="Disordered" evidence="1">
    <location>
        <begin position="1"/>
        <end position="22"/>
    </location>
</feature>
<protein>
    <submittedName>
        <fullName evidence="2">Uncharacterized protein</fullName>
    </submittedName>
</protein>
<sequence>MEAVPTTPDRTCTPARSGLRTGRWRMPRGQTAAAYTRRLIPGVLRGWGLGPVAGQVVPLIEELVARAAARGHGPIDVRLEFRKSIHLLLGEIRDVLPAPSEPGNLTPSREDGHSAHATAVAITYGRRPGPGGIAAWYAHCFTW</sequence>